<feature type="transmembrane region" description="Helical" evidence="5">
    <location>
        <begin position="58"/>
        <end position="84"/>
    </location>
</feature>
<evidence type="ECO:0000256" key="1">
    <source>
        <dbReference type="ARBA" id="ARBA00004141"/>
    </source>
</evidence>
<dbReference type="OrthoDB" id="670984at2759"/>
<comment type="subcellular location">
    <subcellularLocation>
        <location evidence="1">Membrane</location>
        <topology evidence="1">Multi-pass membrane protein</topology>
    </subcellularLocation>
</comment>
<evidence type="ECO:0000256" key="5">
    <source>
        <dbReference type="SAM" id="Phobius"/>
    </source>
</evidence>
<gene>
    <name evidence="6" type="ORF">CCAM_LOCUS13</name>
</gene>
<evidence type="ECO:0000256" key="3">
    <source>
        <dbReference type="ARBA" id="ARBA00022989"/>
    </source>
</evidence>
<keyword evidence="2 5" id="KW-0812">Transmembrane</keyword>
<accession>A0A484K4M8</accession>
<dbReference type="InterPro" id="IPR037185">
    <property type="entry name" value="EmrE-like"/>
</dbReference>
<feature type="transmembrane region" description="Helical" evidence="5">
    <location>
        <begin position="21"/>
        <end position="38"/>
    </location>
</feature>
<evidence type="ECO:0008006" key="8">
    <source>
        <dbReference type="Google" id="ProtNLM"/>
    </source>
</evidence>
<keyword evidence="7" id="KW-1185">Reference proteome</keyword>
<keyword evidence="3 5" id="KW-1133">Transmembrane helix</keyword>
<organism evidence="6 7">
    <name type="scientific">Cuscuta campestris</name>
    <dbReference type="NCBI Taxonomy" id="132261"/>
    <lineage>
        <taxon>Eukaryota</taxon>
        <taxon>Viridiplantae</taxon>
        <taxon>Streptophyta</taxon>
        <taxon>Embryophyta</taxon>
        <taxon>Tracheophyta</taxon>
        <taxon>Spermatophyta</taxon>
        <taxon>Magnoliopsida</taxon>
        <taxon>eudicotyledons</taxon>
        <taxon>Gunneridae</taxon>
        <taxon>Pentapetalae</taxon>
        <taxon>asterids</taxon>
        <taxon>lamiids</taxon>
        <taxon>Solanales</taxon>
        <taxon>Convolvulaceae</taxon>
        <taxon>Cuscuteae</taxon>
        <taxon>Cuscuta</taxon>
        <taxon>Cuscuta subgen. Grammica</taxon>
        <taxon>Cuscuta sect. Cleistogrammica</taxon>
    </lineage>
</organism>
<proteinExistence type="predicted"/>
<sequence length="97" mass="10609">MAIGLFYYGLRDTTATYATNFLNLIPIATFILSLIFRGPTYPSMFNPLSLVFVAITEAIFFGTSISFGSLIGMAVLIVGFYLFLWGKSMEKKGEAAG</sequence>
<dbReference type="AlphaFoldDB" id="A0A484K4M8"/>
<dbReference type="Proteomes" id="UP000595140">
    <property type="component" value="Unassembled WGS sequence"/>
</dbReference>
<dbReference type="GO" id="GO:0022857">
    <property type="term" value="F:transmembrane transporter activity"/>
    <property type="evidence" value="ECO:0007669"/>
    <property type="project" value="InterPro"/>
</dbReference>
<dbReference type="GO" id="GO:0016020">
    <property type="term" value="C:membrane"/>
    <property type="evidence" value="ECO:0007669"/>
    <property type="project" value="InterPro"/>
</dbReference>
<dbReference type="EMBL" id="OOIL02000001">
    <property type="protein sequence ID" value="VFQ58237.1"/>
    <property type="molecule type" value="Genomic_DNA"/>
</dbReference>
<name>A0A484K4M8_9ASTE</name>
<evidence type="ECO:0000256" key="2">
    <source>
        <dbReference type="ARBA" id="ARBA00022692"/>
    </source>
</evidence>
<evidence type="ECO:0000313" key="7">
    <source>
        <dbReference type="Proteomes" id="UP000595140"/>
    </source>
</evidence>
<dbReference type="PANTHER" id="PTHR31218">
    <property type="entry name" value="WAT1-RELATED PROTEIN"/>
    <property type="match status" value="1"/>
</dbReference>
<dbReference type="InterPro" id="IPR030184">
    <property type="entry name" value="WAT1-related"/>
</dbReference>
<evidence type="ECO:0000313" key="6">
    <source>
        <dbReference type="EMBL" id="VFQ58237.1"/>
    </source>
</evidence>
<protein>
    <recommendedName>
        <fullName evidence="8">WAT1-related protein</fullName>
    </recommendedName>
</protein>
<evidence type="ECO:0000256" key="4">
    <source>
        <dbReference type="ARBA" id="ARBA00023136"/>
    </source>
</evidence>
<keyword evidence="4 5" id="KW-0472">Membrane</keyword>
<reference evidence="6 7" key="1">
    <citation type="submission" date="2018-04" db="EMBL/GenBank/DDBJ databases">
        <authorList>
            <person name="Vogel A."/>
        </authorList>
    </citation>
    <scope>NUCLEOTIDE SEQUENCE [LARGE SCALE GENOMIC DNA]</scope>
</reference>
<dbReference type="SUPFAM" id="SSF103481">
    <property type="entry name" value="Multidrug resistance efflux transporter EmrE"/>
    <property type="match status" value="1"/>
</dbReference>